<evidence type="ECO:0000256" key="1">
    <source>
        <dbReference type="ARBA" id="ARBA00009350"/>
    </source>
</evidence>
<dbReference type="STRING" id="1562698.DESAMIL20_213"/>
<evidence type="ECO:0000313" key="3">
    <source>
        <dbReference type="EMBL" id="OSS43105.1"/>
    </source>
</evidence>
<comment type="caution">
    <text evidence="3">The sequence shown here is derived from an EMBL/GenBank/DDBJ whole genome shotgun (WGS) entry which is preliminary data.</text>
</comment>
<accession>A0A1X4XZZ2</accession>
<gene>
    <name evidence="3" type="ORF">DESAMIL20_213</name>
</gene>
<organism evidence="3 4">
    <name type="scientific">Desulfurella amilsii</name>
    <dbReference type="NCBI Taxonomy" id="1562698"/>
    <lineage>
        <taxon>Bacteria</taxon>
        <taxon>Pseudomonadati</taxon>
        <taxon>Campylobacterota</taxon>
        <taxon>Desulfurellia</taxon>
        <taxon>Desulfurellales</taxon>
        <taxon>Desulfurellaceae</taxon>
        <taxon>Desulfurella</taxon>
    </lineage>
</organism>
<dbReference type="Proteomes" id="UP000194141">
    <property type="component" value="Unassembled WGS sequence"/>
</dbReference>
<dbReference type="InterPro" id="IPR013324">
    <property type="entry name" value="RNA_pol_sigma_r3/r4-like"/>
</dbReference>
<dbReference type="SUPFAM" id="SSF88659">
    <property type="entry name" value="Sigma3 and sigma4 domains of RNA polymerase sigma factors"/>
    <property type="match status" value="1"/>
</dbReference>
<name>A0A1X4XZZ2_9BACT</name>
<dbReference type="InterPro" id="IPR036388">
    <property type="entry name" value="WH-like_DNA-bd_sf"/>
</dbReference>
<dbReference type="Pfam" id="PF02001">
    <property type="entry name" value="DUF134"/>
    <property type="match status" value="1"/>
</dbReference>
<dbReference type="HAMAP" id="MF_00674">
    <property type="entry name" value="UPF0251"/>
    <property type="match status" value="1"/>
</dbReference>
<dbReference type="Gene3D" id="1.10.10.10">
    <property type="entry name" value="Winged helix-like DNA-binding domain superfamily/Winged helix DNA-binding domain"/>
    <property type="match status" value="1"/>
</dbReference>
<reference evidence="3 4" key="1">
    <citation type="journal article" date="2017" name="Front. Microbiol.">
        <title>Genome Sequence of Desulfurella amilsii Strain TR1 and Comparative Genomics of Desulfurellaceae Family.</title>
        <authorList>
            <person name="Florentino A.P."/>
            <person name="Stams A.J."/>
            <person name="Sanchez-Andrea I."/>
        </authorList>
    </citation>
    <scope>NUCLEOTIDE SEQUENCE [LARGE SCALE GENOMIC DNA]</scope>
    <source>
        <strain evidence="3 4">TR1</strain>
    </source>
</reference>
<dbReference type="RefSeq" id="WP_086033027.1">
    <property type="nucleotide sequence ID" value="NZ_MDSU01000001.1"/>
</dbReference>
<dbReference type="PANTHER" id="PTHR37478:SF2">
    <property type="entry name" value="UPF0251 PROTEIN TK0562"/>
    <property type="match status" value="1"/>
</dbReference>
<keyword evidence="4" id="KW-1185">Reference proteome</keyword>
<dbReference type="EMBL" id="MDSU01000001">
    <property type="protein sequence ID" value="OSS43105.1"/>
    <property type="molecule type" value="Genomic_DNA"/>
</dbReference>
<dbReference type="OrthoDB" id="280278at2"/>
<dbReference type="PANTHER" id="PTHR37478">
    <property type="match status" value="1"/>
</dbReference>
<comment type="similarity">
    <text evidence="1 2">Belongs to the UPF0251 family.</text>
</comment>
<sequence>MRNCWRRRHIEFKPQNKCFKPCGIAFSQLEVNVLKHDELEALRLADYEGLYQEECARRMNISRTTFGRTIESARKKITDCLLHGKALVIEEANDFNENNSTSK</sequence>
<proteinExistence type="inferred from homology"/>
<evidence type="ECO:0000256" key="2">
    <source>
        <dbReference type="HAMAP-Rule" id="MF_00674"/>
    </source>
</evidence>
<dbReference type="InterPro" id="IPR002852">
    <property type="entry name" value="UPF0251"/>
</dbReference>
<dbReference type="AlphaFoldDB" id="A0A1X4XZZ2"/>
<protein>
    <recommendedName>
        <fullName evidence="2">UPF0251 protein DESAMIL20_213</fullName>
    </recommendedName>
</protein>
<evidence type="ECO:0000313" key="4">
    <source>
        <dbReference type="Proteomes" id="UP000194141"/>
    </source>
</evidence>